<proteinExistence type="predicted"/>
<evidence type="ECO:0000313" key="3">
    <source>
        <dbReference type="Proteomes" id="UP000191500"/>
    </source>
</evidence>
<dbReference type="EMBL" id="MDDG01000008">
    <property type="protein sequence ID" value="OQE38493.1"/>
    <property type="molecule type" value="Genomic_DNA"/>
</dbReference>
<dbReference type="AlphaFoldDB" id="A0A1V6UKB0"/>
<feature type="domain" description="Lipocalin-like" evidence="1">
    <location>
        <begin position="12"/>
        <end position="151"/>
    </location>
</feature>
<dbReference type="InterPro" id="IPR024311">
    <property type="entry name" value="Lipocalin-like"/>
</dbReference>
<reference evidence="3" key="1">
    <citation type="journal article" date="2017" name="Nat. Microbiol.">
        <title>Global analysis of biosynthetic gene clusters reveals vast potential of secondary metabolite production in Penicillium species.</title>
        <authorList>
            <person name="Nielsen J.C."/>
            <person name="Grijseels S."/>
            <person name="Prigent S."/>
            <person name="Ji B."/>
            <person name="Dainat J."/>
            <person name="Nielsen K.F."/>
            <person name="Frisvad J.C."/>
            <person name="Workman M."/>
            <person name="Nielsen J."/>
        </authorList>
    </citation>
    <scope>NUCLEOTIDE SEQUENCE [LARGE SCALE GENOMIC DNA]</scope>
    <source>
        <strain evidence="3">IBT 31321</strain>
    </source>
</reference>
<sequence>MSSITETRQGLVGTWSLVEYKAVRADDGLVSHPMGPKAEGFLIYTPDGFVSAHLMEPGAPEFSGADVAGGTKDELYQAMKHYLAYCGRFELSESDGKVLLRHYMDVCSFPNWIGTSQERVITLKDTILEISTAEPVMHGGHLQHGSLVWHRSQSTINIY</sequence>
<protein>
    <recommendedName>
        <fullName evidence="1">Lipocalin-like domain-containing protein</fullName>
    </recommendedName>
</protein>
<evidence type="ECO:0000259" key="1">
    <source>
        <dbReference type="Pfam" id="PF13924"/>
    </source>
</evidence>
<name>A0A1V6UKB0_9EURO</name>
<keyword evidence="3" id="KW-1185">Reference proteome</keyword>
<comment type="caution">
    <text evidence="2">The sequence shown here is derived from an EMBL/GenBank/DDBJ whole genome shotgun (WGS) entry which is preliminary data.</text>
</comment>
<accession>A0A1V6UKB0</accession>
<organism evidence="2 3">
    <name type="scientific">Penicillium coprophilum</name>
    <dbReference type="NCBI Taxonomy" id="36646"/>
    <lineage>
        <taxon>Eukaryota</taxon>
        <taxon>Fungi</taxon>
        <taxon>Dikarya</taxon>
        <taxon>Ascomycota</taxon>
        <taxon>Pezizomycotina</taxon>
        <taxon>Eurotiomycetes</taxon>
        <taxon>Eurotiomycetidae</taxon>
        <taxon>Eurotiales</taxon>
        <taxon>Aspergillaceae</taxon>
        <taxon>Penicillium</taxon>
    </lineage>
</organism>
<dbReference type="Pfam" id="PF13924">
    <property type="entry name" value="Lipocalin_5"/>
    <property type="match status" value="1"/>
</dbReference>
<evidence type="ECO:0000313" key="2">
    <source>
        <dbReference type="EMBL" id="OQE38493.1"/>
    </source>
</evidence>
<gene>
    <name evidence="2" type="ORF">PENCOP_c008G07568</name>
</gene>
<dbReference type="Proteomes" id="UP000191500">
    <property type="component" value="Unassembled WGS sequence"/>
</dbReference>